<organism evidence="1 2">
    <name type="scientific">Multifurca ochricompacta</name>
    <dbReference type="NCBI Taxonomy" id="376703"/>
    <lineage>
        <taxon>Eukaryota</taxon>
        <taxon>Fungi</taxon>
        <taxon>Dikarya</taxon>
        <taxon>Basidiomycota</taxon>
        <taxon>Agaricomycotina</taxon>
        <taxon>Agaricomycetes</taxon>
        <taxon>Russulales</taxon>
        <taxon>Russulaceae</taxon>
        <taxon>Multifurca</taxon>
    </lineage>
</organism>
<gene>
    <name evidence="1" type="ORF">B0F90DRAFT_1766340</name>
</gene>
<evidence type="ECO:0000313" key="1">
    <source>
        <dbReference type="EMBL" id="KAI0293015.1"/>
    </source>
</evidence>
<reference evidence="1" key="1">
    <citation type="journal article" date="2022" name="New Phytol.">
        <title>Evolutionary transition to the ectomycorrhizal habit in the genomes of a hyperdiverse lineage of mushroom-forming fungi.</title>
        <authorList>
            <person name="Looney B."/>
            <person name="Miyauchi S."/>
            <person name="Morin E."/>
            <person name="Drula E."/>
            <person name="Courty P.E."/>
            <person name="Kohler A."/>
            <person name="Kuo A."/>
            <person name="LaButti K."/>
            <person name="Pangilinan J."/>
            <person name="Lipzen A."/>
            <person name="Riley R."/>
            <person name="Andreopoulos W."/>
            <person name="He G."/>
            <person name="Johnson J."/>
            <person name="Nolan M."/>
            <person name="Tritt A."/>
            <person name="Barry K.W."/>
            <person name="Grigoriev I.V."/>
            <person name="Nagy L.G."/>
            <person name="Hibbett D."/>
            <person name="Henrissat B."/>
            <person name="Matheny P.B."/>
            <person name="Labbe J."/>
            <person name="Martin F.M."/>
        </authorList>
    </citation>
    <scope>NUCLEOTIDE SEQUENCE</scope>
    <source>
        <strain evidence="1">BPL690</strain>
    </source>
</reference>
<evidence type="ECO:0000313" key="2">
    <source>
        <dbReference type="Proteomes" id="UP001203297"/>
    </source>
</evidence>
<dbReference type="Proteomes" id="UP001203297">
    <property type="component" value="Unassembled WGS sequence"/>
</dbReference>
<dbReference type="EMBL" id="WTXG01000105">
    <property type="protein sequence ID" value="KAI0293015.1"/>
    <property type="molecule type" value="Genomic_DNA"/>
</dbReference>
<proteinExistence type="predicted"/>
<name>A0AAD4QIQ2_9AGAM</name>
<accession>A0AAD4QIQ2</accession>
<dbReference type="AlphaFoldDB" id="A0AAD4QIQ2"/>
<keyword evidence="2" id="KW-1185">Reference proteome</keyword>
<sequence length="65" mass="7557">MMETVTRRLRTRRTCFSWVLVSFIPGLGDFRGRVLHSALWDVNEEGGWEEYVRDWGDKAIGIIGN</sequence>
<feature type="non-terminal residue" evidence="1">
    <location>
        <position position="65"/>
    </location>
</feature>
<protein>
    <submittedName>
        <fullName evidence="1">Uncharacterized protein</fullName>
    </submittedName>
</protein>
<comment type="caution">
    <text evidence="1">The sequence shown here is derived from an EMBL/GenBank/DDBJ whole genome shotgun (WGS) entry which is preliminary data.</text>
</comment>